<dbReference type="EMBL" id="JACSIT010000120">
    <property type="protein sequence ID" value="MBC6995249.1"/>
    <property type="molecule type" value="Genomic_DNA"/>
</dbReference>
<dbReference type="InterPro" id="IPR013383">
    <property type="entry name" value="CRISPR-assoc_prot_DxTHG_CS"/>
</dbReference>
<dbReference type="NCBIfam" id="TIGR02549">
    <property type="entry name" value="CRISPR_DxTHG"/>
    <property type="match status" value="1"/>
</dbReference>
<dbReference type="NCBIfam" id="TIGR02221">
    <property type="entry name" value="cas_TM1812"/>
    <property type="match status" value="1"/>
</dbReference>
<organism evidence="1 2">
    <name type="scientific">Neolewinella lacunae</name>
    <dbReference type="NCBI Taxonomy" id="1517758"/>
    <lineage>
        <taxon>Bacteria</taxon>
        <taxon>Pseudomonadati</taxon>
        <taxon>Bacteroidota</taxon>
        <taxon>Saprospiria</taxon>
        <taxon>Saprospirales</taxon>
        <taxon>Lewinellaceae</taxon>
        <taxon>Neolewinella</taxon>
    </lineage>
</organism>
<keyword evidence="2" id="KW-1185">Reference proteome</keyword>
<accession>A0A923PKX4</accession>
<evidence type="ECO:0000313" key="1">
    <source>
        <dbReference type="EMBL" id="MBC6995249.1"/>
    </source>
</evidence>
<sequence>MKKSRNVFISFLGTNPYSASRYVGKDPEVDMTTRFVQVATLKSVAHHFGPGDKVYIFTTTGALKNWNDQPIPGTNNEMDARLHSELRELEIDSDIENIHVEDGQTQEELWAIFTTIFDVLEDGDNLFFDITHGFRSLPLLMLVLINYAKFLKNVTVSGIFYGAYDKNRWESPIWNLTDFSKLQDWTNNANIFLRTGNAKGLVKQIKGDTLKDVKVGLERFSEFTLVNRGMDIYKGDEIIKLSQNLNTIGASDNPADKAAEPIFKKVRDTFEPYKKDSSINGFHAVRWCIDNGLIQQAATLLEEFIITYLMDLIGIPNKTSSVTRSVILSFAKSGPAEYRYGTRPDYSLEKEKKICDDLFKIEELSDIGAIAKDISNSVRNDVNHAGFRKSPGPKSYMDIRTITIEQFNKLCDVLATRGHQIEKIIEG</sequence>
<dbReference type="CDD" id="cd09732">
    <property type="entry name" value="Csx1_III-U"/>
    <property type="match status" value="1"/>
</dbReference>
<dbReference type="RefSeq" id="WP_187467295.1">
    <property type="nucleotide sequence ID" value="NZ_JACSIT010000120.1"/>
</dbReference>
<evidence type="ECO:0000313" key="2">
    <source>
        <dbReference type="Proteomes" id="UP000650081"/>
    </source>
</evidence>
<dbReference type="InterPro" id="IPR011742">
    <property type="entry name" value="CRISPR-assoc_prot_TM1812"/>
</dbReference>
<gene>
    <name evidence="1" type="ORF">H9S92_13805</name>
</gene>
<dbReference type="Proteomes" id="UP000650081">
    <property type="component" value="Unassembled WGS sequence"/>
</dbReference>
<name>A0A923PKX4_9BACT</name>
<reference evidence="1" key="1">
    <citation type="submission" date="2020-08" db="EMBL/GenBank/DDBJ databases">
        <title>Lewinella bacteria from marine environments.</title>
        <authorList>
            <person name="Zhong Y."/>
        </authorList>
    </citation>
    <scope>NUCLEOTIDE SEQUENCE</scope>
    <source>
        <strain evidence="1">KCTC 42187</strain>
    </source>
</reference>
<dbReference type="AlphaFoldDB" id="A0A923PKX4"/>
<comment type="caution">
    <text evidence="1">The sequence shown here is derived from an EMBL/GenBank/DDBJ whole genome shotgun (WGS) entry which is preliminary data.</text>
</comment>
<proteinExistence type="predicted"/>
<protein>
    <submittedName>
        <fullName evidence="1">TIGR02221 family CRISPR-associated protein</fullName>
    </submittedName>
</protein>